<dbReference type="Proteomes" id="UP000613840">
    <property type="component" value="Unassembled WGS sequence"/>
</dbReference>
<proteinExistence type="predicted"/>
<dbReference type="Gene3D" id="3.40.50.720">
    <property type="entry name" value="NAD(P)-binding Rossmann-like Domain"/>
    <property type="match status" value="1"/>
</dbReference>
<dbReference type="InterPro" id="IPR008927">
    <property type="entry name" value="6-PGluconate_DH-like_C_sf"/>
</dbReference>
<reference evidence="2" key="2">
    <citation type="submission" date="2020-09" db="EMBL/GenBank/DDBJ databases">
        <authorList>
            <person name="Sun Q."/>
            <person name="Zhou Y."/>
        </authorList>
    </citation>
    <scope>NUCLEOTIDE SEQUENCE</scope>
    <source>
        <strain evidence="2">CGMCC 4.7306</strain>
    </source>
</reference>
<gene>
    <name evidence="2" type="ORF">GCM10011575_34930</name>
</gene>
<protein>
    <submittedName>
        <fullName evidence="2">6-phosphogluconate dehydrogenase</fullName>
    </submittedName>
</protein>
<dbReference type="Gene3D" id="1.10.1040.10">
    <property type="entry name" value="N-(1-d-carboxylethyl)-l-norvaline Dehydrogenase, domain 2"/>
    <property type="match status" value="1"/>
</dbReference>
<dbReference type="EMBL" id="BMMZ01000009">
    <property type="protein sequence ID" value="GGL73600.1"/>
    <property type="molecule type" value="Genomic_DNA"/>
</dbReference>
<evidence type="ECO:0000259" key="1">
    <source>
        <dbReference type="Pfam" id="PF09130"/>
    </source>
</evidence>
<organism evidence="2 3">
    <name type="scientific">Microlunatus endophyticus</name>
    <dbReference type="NCBI Taxonomy" id="1716077"/>
    <lineage>
        <taxon>Bacteria</taxon>
        <taxon>Bacillati</taxon>
        <taxon>Actinomycetota</taxon>
        <taxon>Actinomycetes</taxon>
        <taxon>Propionibacteriales</taxon>
        <taxon>Propionibacteriaceae</taxon>
        <taxon>Microlunatus</taxon>
    </lineage>
</organism>
<evidence type="ECO:0000313" key="2">
    <source>
        <dbReference type="EMBL" id="GGL73600.1"/>
    </source>
</evidence>
<dbReference type="AlphaFoldDB" id="A0A917SEF8"/>
<dbReference type="InterPro" id="IPR015814">
    <property type="entry name" value="Pgluconate_DH_NAD-bd_C"/>
</dbReference>
<dbReference type="SUPFAM" id="SSF48179">
    <property type="entry name" value="6-phosphogluconate dehydrogenase C-terminal domain-like"/>
    <property type="match status" value="1"/>
</dbReference>
<feature type="domain" description="Phosphogluconate dehydrogenase NAD-binding putative C-terminal" evidence="1">
    <location>
        <begin position="185"/>
        <end position="253"/>
    </location>
</feature>
<dbReference type="Pfam" id="PF09130">
    <property type="entry name" value="DUF1932"/>
    <property type="match status" value="1"/>
</dbReference>
<name>A0A917SEF8_9ACTN</name>
<reference evidence="2" key="1">
    <citation type="journal article" date="2014" name="Int. J. Syst. Evol. Microbiol.">
        <title>Complete genome sequence of Corynebacterium casei LMG S-19264T (=DSM 44701T), isolated from a smear-ripened cheese.</title>
        <authorList>
            <consortium name="US DOE Joint Genome Institute (JGI-PGF)"/>
            <person name="Walter F."/>
            <person name="Albersmeier A."/>
            <person name="Kalinowski J."/>
            <person name="Ruckert C."/>
        </authorList>
    </citation>
    <scope>NUCLEOTIDE SEQUENCE</scope>
    <source>
        <strain evidence="2">CGMCC 4.7306</strain>
    </source>
</reference>
<dbReference type="RefSeq" id="WP_188896655.1">
    <property type="nucleotide sequence ID" value="NZ_BMMZ01000009.1"/>
</dbReference>
<keyword evidence="3" id="KW-1185">Reference proteome</keyword>
<sequence length="265" mass="27299">MTTVGVLHPGEMGAGIGAVLRARDVEVVWAGEGRGPSTARRAADAGLRDVGTIGEMAAVADLIISICPPHAAIEVAESVARQGFSGTYLDANAISPGTAAKVAATVSAARYVDGGVIGSPPSERNRTRLYLSGAGAAELVPLLDGGPLEAVALDGDATAASALKMTYAAWTKGSAALLLALRGSARGHGVETALLEEWRRSQPDLLQRAEAAERSAVAKGWRWTAEMTEIAHTFAEAGQPSGFHQAAAEVYRRYERPAEADSAGA</sequence>
<evidence type="ECO:0000313" key="3">
    <source>
        <dbReference type="Proteomes" id="UP000613840"/>
    </source>
</evidence>
<dbReference type="InterPro" id="IPR036291">
    <property type="entry name" value="NAD(P)-bd_dom_sf"/>
</dbReference>
<dbReference type="SUPFAM" id="SSF51735">
    <property type="entry name" value="NAD(P)-binding Rossmann-fold domains"/>
    <property type="match status" value="1"/>
</dbReference>
<comment type="caution">
    <text evidence="2">The sequence shown here is derived from an EMBL/GenBank/DDBJ whole genome shotgun (WGS) entry which is preliminary data.</text>
</comment>
<accession>A0A917SEF8</accession>
<dbReference type="InterPro" id="IPR013328">
    <property type="entry name" value="6PGD_dom2"/>
</dbReference>